<comment type="caution">
    <text evidence="1">The sequence shown here is derived from an EMBL/GenBank/DDBJ whole genome shotgun (WGS) entry which is preliminary data.</text>
</comment>
<evidence type="ECO:0000313" key="2">
    <source>
        <dbReference type="Proteomes" id="UP000320762"/>
    </source>
</evidence>
<accession>A0A550CJ62</accession>
<dbReference type="EMBL" id="VDMD01000006">
    <property type="protein sequence ID" value="TRM64808.1"/>
    <property type="molecule type" value="Genomic_DNA"/>
</dbReference>
<dbReference type="Proteomes" id="UP000320762">
    <property type="component" value="Unassembled WGS sequence"/>
</dbReference>
<reference evidence="1 2" key="1">
    <citation type="journal article" date="2019" name="New Phytol.">
        <title>Comparative genomics reveals unique wood-decay strategies and fruiting body development in the Schizophyllaceae.</title>
        <authorList>
            <person name="Almasi E."/>
            <person name="Sahu N."/>
            <person name="Krizsan K."/>
            <person name="Balint B."/>
            <person name="Kovacs G.M."/>
            <person name="Kiss B."/>
            <person name="Cseklye J."/>
            <person name="Drula E."/>
            <person name="Henrissat B."/>
            <person name="Nagy I."/>
            <person name="Chovatia M."/>
            <person name="Adam C."/>
            <person name="LaButti K."/>
            <person name="Lipzen A."/>
            <person name="Riley R."/>
            <person name="Grigoriev I.V."/>
            <person name="Nagy L.G."/>
        </authorList>
    </citation>
    <scope>NUCLEOTIDE SEQUENCE [LARGE SCALE GENOMIC DNA]</scope>
    <source>
        <strain evidence="1 2">NL-1724</strain>
    </source>
</reference>
<dbReference type="OrthoDB" id="2999674at2759"/>
<dbReference type="STRING" id="97359.A0A550CJ62"/>
<organism evidence="1 2">
    <name type="scientific">Schizophyllum amplum</name>
    <dbReference type="NCBI Taxonomy" id="97359"/>
    <lineage>
        <taxon>Eukaryota</taxon>
        <taxon>Fungi</taxon>
        <taxon>Dikarya</taxon>
        <taxon>Basidiomycota</taxon>
        <taxon>Agaricomycotina</taxon>
        <taxon>Agaricomycetes</taxon>
        <taxon>Agaricomycetidae</taxon>
        <taxon>Agaricales</taxon>
        <taxon>Schizophyllaceae</taxon>
        <taxon>Schizophyllum</taxon>
    </lineage>
</organism>
<keyword evidence="2" id="KW-1185">Reference proteome</keyword>
<gene>
    <name evidence="1" type="ORF">BD626DRAFT_489952</name>
</gene>
<protein>
    <submittedName>
        <fullName evidence="1">Uncharacterized protein</fullName>
    </submittedName>
</protein>
<sequence>MVEAISFFTWSDYSIPLCKSCNRTFHVKCAMPPPPESNPILRSGHTPSDAELQSVSATINEMEECADNLKNELCALQEMMDRLRSTEYVLRSVLDVHRAYVAPIRRLPVEILAEVMDWACGVNANLLERDCMPLTLSAVCKSWRDLMLASPILWARWSLDINNATRTMACVVTPRLELFLDRSGDIPISQIIEHGYRTYQNADKAPIAHILLQHTHRWQHLDLLSVENAKEFHLLEGRPLPQVKTLLGGPQQLRFAVISGVFNGFPALRSVRVCAGQSEVIPDLPWGQLESLRATPSRPGYALALLQRCPNLRRWTYDTGVRRFDIVPMPRVNIVLHQLRKLSIDMAQQHDDNPLKHITAPALEALILRWTYTRAAPTIADPLPPFLARSSCPLRRLELHQPLHVDFACLRTLRSLVALRISYAKAALLSPLGSQPSELYAHLSKDDILPQLEVLELWGEDRTWPDVLYELIGIRQHDGRPLQKVKWNDLDLIDEFGDA</sequence>
<dbReference type="AlphaFoldDB" id="A0A550CJ62"/>
<proteinExistence type="predicted"/>
<evidence type="ECO:0000313" key="1">
    <source>
        <dbReference type="EMBL" id="TRM64808.1"/>
    </source>
</evidence>
<name>A0A550CJ62_9AGAR</name>